<keyword evidence="2" id="KW-0472">Membrane</keyword>
<evidence type="ECO:0000256" key="1">
    <source>
        <dbReference type="SAM" id="MobiDB-lite"/>
    </source>
</evidence>
<dbReference type="AlphaFoldDB" id="A0A1E5G3Q3"/>
<keyword evidence="2" id="KW-0812">Transmembrane</keyword>
<feature type="compositionally biased region" description="Polar residues" evidence="1">
    <location>
        <begin position="73"/>
        <end position="100"/>
    </location>
</feature>
<feature type="transmembrane region" description="Helical" evidence="2">
    <location>
        <begin position="154"/>
        <end position="176"/>
    </location>
</feature>
<dbReference type="InterPro" id="IPR009577">
    <property type="entry name" value="Sm_multidrug_ex"/>
</dbReference>
<evidence type="ECO:0000313" key="4">
    <source>
        <dbReference type="Proteomes" id="UP000094296"/>
    </source>
</evidence>
<feature type="transmembrane region" description="Helical" evidence="2">
    <location>
        <begin position="24"/>
        <end position="45"/>
    </location>
</feature>
<comment type="caution">
    <text evidence="3">The sequence shown here is derived from an EMBL/GenBank/DDBJ whole genome shotgun (WGS) entry which is preliminary data.</text>
</comment>
<dbReference type="STRING" id="766136.BHF68_14705"/>
<keyword evidence="4" id="KW-1185">Reference proteome</keyword>
<organism evidence="3 4">
    <name type="scientific">Desulfuribacillus alkaliarsenatis</name>
    <dbReference type="NCBI Taxonomy" id="766136"/>
    <lineage>
        <taxon>Bacteria</taxon>
        <taxon>Bacillati</taxon>
        <taxon>Bacillota</taxon>
        <taxon>Desulfuribacillia</taxon>
        <taxon>Desulfuribacillales</taxon>
        <taxon>Desulfuribacillaceae</taxon>
        <taxon>Desulfuribacillus</taxon>
    </lineage>
</organism>
<feature type="region of interest" description="Disordered" evidence="1">
    <location>
        <begin position="62"/>
        <end position="113"/>
    </location>
</feature>
<gene>
    <name evidence="3" type="ORF">BHF68_14705</name>
</gene>
<sequence>MAAIPWVEIVLVIPLAIASGLNPYWVTLIAFIGNALPILIIIAAYEKWESWRAERKRRKELAEQESVDLQPAELQSTELQSTELQSTELQSTELQSTEAQDASEEQPSKRGKRGRKIWNKYGLPGFALLAPAVTGIHLAAVMALAFKSPKRPTAIWMTTSLALWSVTMGVVSYYGLGWLDWIR</sequence>
<evidence type="ECO:0000256" key="2">
    <source>
        <dbReference type="SAM" id="Phobius"/>
    </source>
</evidence>
<dbReference type="EMBL" id="MIJE01000009">
    <property type="protein sequence ID" value="OEF97605.1"/>
    <property type="molecule type" value="Genomic_DNA"/>
</dbReference>
<proteinExistence type="predicted"/>
<feature type="transmembrane region" description="Helical" evidence="2">
    <location>
        <begin position="121"/>
        <end position="142"/>
    </location>
</feature>
<dbReference type="Pfam" id="PF06695">
    <property type="entry name" value="Sm_multidrug_ex"/>
    <property type="match status" value="1"/>
</dbReference>
<accession>A0A1E5G3Q3</accession>
<name>A0A1E5G3Q3_9FIRM</name>
<reference evidence="3 4" key="1">
    <citation type="submission" date="2016-09" db="EMBL/GenBank/DDBJ databases">
        <title>Draft genome sequence for the type strain of Desulfuribacillus alkaliarsenatis AHT28, an obligately anaerobic, sulfidogenic bacterium isolated from Russian soda lake sediments.</title>
        <authorList>
            <person name="Abin C.A."/>
            <person name="Hollibaugh J.T."/>
        </authorList>
    </citation>
    <scope>NUCLEOTIDE SEQUENCE [LARGE SCALE GENOMIC DNA]</scope>
    <source>
        <strain evidence="3 4">AHT28</strain>
    </source>
</reference>
<evidence type="ECO:0008006" key="5">
    <source>
        <dbReference type="Google" id="ProtNLM"/>
    </source>
</evidence>
<keyword evidence="2" id="KW-1133">Transmembrane helix</keyword>
<protein>
    <recommendedName>
        <fullName evidence="5">Small multi-drug export protein</fullName>
    </recommendedName>
</protein>
<evidence type="ECO:0000313" key="3">
    <source>
        <dbReference type="EMBL" id="OEF97605.1"/>
    </source>
</evidence>
<dbReference type="Proteomes" id="UP000094296">
    <property type="component" value="Unassembled WGS sequence"/>
</dbReference>